<comment type="caution">
    <text evidence="1">The sequence shown here is derived from an EMBL/GenBank/DDBJ whole genome shotgun (WGS) entry which is preliminary data.</text>
</comment>
<dbReference type="AlphaFoldDB" id="A0A1V5ZP97"/>
<dbReference type="EMBL" id="MWDB01000006">
    <property type="protein sequence ID" value="OQB42069.1"/>
    <property type="molecule type" value="Genomic_DNA"/>
</dbReference>
<name>A0A1V5ZP97_9BACT</name>
<protein>
    <submittedName>
        <fullName evidence="1">Uncharacterized protein</fullName>
    </submittedName>
</protein>
<dbReference type="Proteomes" id="UP000485621">
    <property type="component" value="Unassembled WGS sequence"/>
</dbReference>
<reference evidence="1" key="1">
    <citation type="submission" date="2017-02" db="EMBL/GenBank/DDBJ databases">
        <title>Delving into the versatile metabolic prowess of the omnipresent phylum Bacteroidetes.</title>
        <authorList>
            <person name="Nobu M.K."/>
            <person name="Mei R."/>
            <person name="Narihiro T."/>
            <person name="Kuroda K."/>
            <person name="Liu W.-T."/>
        </authorList>
    </citation>
    <scope>NUCLEOTIDE SEQUENCE</scope>
    <source>
        <strain evidence="1">ADurb.Bin160</strain>
    </source>
</reference>
<evidence type="ECO:0000313" key="1">
    <source>
        <dbReference type="EMBL" id="OQB42069.1"/>
    </source>
</evidence>
<accession>A0A1V5ZP97</accession>
<organism evidence="1">
    <name type="scientific">candidate division CPR1 bacterium ADurb.Bin160</name>
    <dbReference type="NCBI Taxonomy" id="1852826"/>
    <lineage>
        <taxon>Bacteria</taxon>
        <taxon>candidate division CPR1</taxon>
    </lineage>
</organism>
<gene>
    <name evidence="1" type="ORF">BWY04_00428</name>
</gene>
<proteinExistence type="predicted"/>
<sequence length="103" mass="12022">MSFFNKKKYKKLTDLLVQLAYVLCIEAILEMFETTISSKENGEKVINPAIKKEIKRILTICDNIVKLSYGCDSTENMYDVFELKKIIELINKFLICNNYNDLL</sequence>